<keyword evidence="11" id="KW-0249">Electron transport</keyword>
<dbReference type="GO" id="GO:0005743">
    <property type="term" value="C:mitochondrial inner membrane"/>
    <property type="evidence" value="ECO:0007669"/>
    <property type="project" value="UniProtKB-SubCell"/>
</dbReference>
<evidence type="ECO:0000256" key="15">
    <source>
        <dbReference type="ARBA" id="ARBA00030166"/>
    </source>
</evidence>
<gene>
    <name evidence="19" type="primary">LOC110570505</name>
</gene>
<dbReference type="KEGG" id="nsu:110570505"/>
<comment type="function">
    <text evidence="1">Accessory subunit of the mitochondrial membrane respiratory chain NADH dehydrogenase (Complex I), that is believed not to be involved in catalysis. Complex I functions in the transfer of electrons from NADH to the respiratory chain. The immediate electron acceptor for the enzyme is believed to be ubiquinone.</text>
</comment>
<evidence type="ECO:0000313" key="18">
    <source>
        <dbReference type="Proteomes" id="UP000248481"/>
    </source>
</evidence>
<dbReference type="Proteomes" id="UP000248481">
    <property type="component" value="Chromosome 5"/>
</dbReference>
<evidence type="ECO:0000313" key="19">
    <source>
        <dbReference type="RefSeq" id="XP_044770807.1"/>
    </source>
</evidence>
<comment type="subunit">
    <text evidence="4">Complex I is composed of 45 different subunits.</text>
</comment>
<evidence type="ECO:0000256" key="6">
    <source>
        <dbReference type="ARBA" id="ARBA00022448"/>
    </source>
</evidence>
<keyword evidence="18" id="KW-1185">Reference proteome</keyword>
<evidence type="ECO:0000256" key="9">
    <source>
        <dbReference type="ARBA" id="ARBA00022792"/>
    </source>
</evidence>
<evidence type="ECO:0000256" key="13">
    <source>
        <dbReference type="ARBA" id="ARBA00023128"/>
    </source>
</evidence>
<keyword evidence="10" id="KW-0809">Transit peptide</keyword>
<evidence type="ECO:0000256" key="1">
    <source>
        <dbReference type="ARBA" id="ARBA00003195"/>
    </source>
</evidence>
<dbReference type="InterPro" id="IPR026192">
    <property type="entry name" value="NDUFC1"/>
</dbReference>
<keyword evidence="7" id="KW-0679">Respiratory chain</keyword>
<organism evidence="18 19">
    <name type="scientific">Neomonachus schauinslandi</name>
    <name type="common">Hawaiian monk seal</name>
    <name type="synonym">Monachus schauinslandi</name>
    <dbReference type="NCBI Taxonomy" id="29088"/>
    <lineage>
        <taxon>Eukaryota</taxon>
        <taxon>Metazoa</taxon>
        <taxon>Chordata</taxon>
        <taxon>Craniata</taxon>
        <taxon>Vertebrata</taxon>
        <taxon>Euteleostomi</taxon>
        <taxon>Mammalia</taxon>
        <taxon>Eutheria</taxon>
        <taxon>Laurasiatheria</taxon>
        <taxon>Carnivora</taxon>
        <taxon>Caniformia</taxon>
        <taxon>Pinnipedia</taxon>
        <taxon>Phocidae</taxon>
        <taxon>Monachinae</taxon>
        <taxon>Monachini</taxon>
        <taxon>Neomonachus</taxon>
    </lineage>
</organism>
<evidence type="ECO:0000256" key="7">
    <source>
        <dbReference type="ARBA" id="ARBA00022660"/>
    </source>
</evidence>
<comment type="subcellular location">
    <subcellularLocation>
        <location evidence="2">Mitochondrion inner membrane</location>
        <topology evidence="2">Single-pass membrane protein</topology>
        <orientation evidence="2">Matrix side</orientation>
    </subcellularLocation>
</comment>
<keyword evidence="13" id="KW-0496">Mitochondrion</keyword>
<keyword evidence="12 17" id="KW-1133">Transmembrane helix</keyword>
<dbReference type="Pfam" id="PF15088">
    <property type="entry name" value="NADH_dh_m_C1"/>
    <property type="match status" value="1"/>
</dbReference>
<comment type="similarity">
    <text evidence="3">Belongs to the complex I NDUFC1 subunit family.</text>
</comment>
<evidence type="ECO:0000256" key="17">
    <source>
        <dbReference type="SAM" id="Phobius"/>
    </source>
</evidence>
<evidence type="ECO:0000256" key="11">
    <source>
        <dbReference type="ARBA" id="ARBA00022982"/>
    </source>
</evidence>
<keyword evidence="8 17" id="KW-0812">Transmembrane</keyword>
<evidence type="ECO:0000256" key="8">
    <source>
        <dbReference type="ARBA" id="ARBA00022692"/>
    </source>
</evidence>
<reference evidence="19" key="1">
    <citation type="submission" date="2025-08" db="UniProtKB">
        <authorList>
            <consortium name="RefSeq"/>
        </authorList>
    </citation>
    <scope>IDENTIFICATION</scope>
    <source>
        <tissue evidence="19">Blood</tissue>
    </source>
</reference>
<protein>
    <recommendedName>
        <fullName evidence="5">NADH dehydrogenase [ubiquinone] 1 subunit C1, mitochondrial</fullName>
    </recommendedName>
    <alternativeName>
        <fullName evidence="15">Complex I-KFYI</fullName>
    </alternativeName>
    <alternativeName>
        <fullName evidence="16">NADH-ubiquinone oxidoreductase KFYI subunit</fullName>
    </alternativeName>
</protein>
<dbReference type="GO" id="GO:0045271">
    <property type="term" value="C:respiratory chain complex I"/>
    <property type="evidence" value="ECO:0007669"/>
    <property type="project" value="InterPro"/>
</dbReference>
<sequence length="106" mass="11981">MENDDYGTVRGNQGIMFSLPFSIIPCDTCTRYTSQLGPGLQNNLAPARLPSGSSARSKFYIREAPRDRPDWLKVGLTLGTSVFLWIYLIKQHNDDVLGYKRRNGLE</sequence>
<name>A0A8M1MAJ1_NEOSC</name>
<evidence type="ECO:0000256" key="3">
    <source>
        <dbReference type="ARBA" id="ARBA00008713"/>
    </source>
</evidence>
<evidence type="ECO:0000256" key="4">
    <source>
        <dbReference type="ARBA" id="ARBA00011533"/>
    </source>
</evidence>
<evidence type="ECO:0000256" key="12">
    <source>
        <dbReference type="ARBA" id="ARBA00022989"/>
    </source>
</evidence>
<dbReference type="PANTHER" id="PTHR17097">
    <property type="entry name" value="NADH-UBIQUINONE OXIDOREDUCTASE KFYI SUBUNIT"/>
    <property type="match status" value="1"/>
</dbReference>
<evidence type="ECO:0000256" key="10">
    <source>
        <dbReference type="ARBA" id="ARBA00022946"/>
    </source>
</evidence>
<keyword evidence="6" id="KW-0813">Transport</keyword>
<dbReference type="RefSeq" id="XP_044770807.1">
    <property type="nucleotide sequence ID" value="XM_044914872.1"/>
</dbReference>
<proteinExistence type="inferred from homology"/>
<dbReference type="GeneID" id="110570505"/>
<keyword evidence="9" id="KW-0999">Mitochondrion inner membrane</keyword>
<keyword evidence="14 17" id="KW-0472">Membrane</keyword>
<accession>A0A8M1MAJ1</accession>
<evidence type="ECO:0000256" key="2">
    <source>
        <dbReference type="ARBA" id="ARBA00004298"/>
    </source>
</evidence>
<evidence type="ECO:0000256" key="14">
    <source>
        <dbReference type="ARBA" id="ARBA00023136"/>
    </source>
</evidence>
<evidence type="ECO:0000256" key="5">
    <source>
        <dbReference type="ARBA" id="ARBA00016767"/>
    </source>
</evidence>
<dbReference type="AlphaFoldDB" id="A0A8M1MAJ1"/>
<evidence type="ECO:0000256" key="16">
    <source>
        <dbReference type="ARBA" id="ARBA00032841"/>
    </source>
</evidence>
<dbReference type="PANTHER" id="PTHR17097:SF0">
    <property type="entry name" value="NADH DEHYDROGENASE [UBIQUINONE] 1 SUBUNIT C1, MITOCHONDRIAL"/>
    <property type="match status" value="1"/>
</dbReference>
<feature type="transmembrane region" description="Helical" evidence="17">
    <location>
        <begin position="71"/>
        <end position="89"/>
    </location>
</feature>